<evidence type="ECO:0000256" key="1">
    <source>
        <dbReference type="ARBA" id="ARBA00004167"/>
    </source>
</evidence>
<evidence type="ECO:0000256" key="4">
    <source>
        <dbReference type="ARBA" id="ARBA00023136"/>
    </source>
</evidence>
<dbReference type="PANTHER" id="PTHR36985:SF1">
    <property type="entry name" value="TRANSLOCATION AND ASSEMBLY MODULE SUBUNIT TAMB"/>
    <property type="match status" value="1"/>
</dbReference>
<dbReference type="Proteomes" id="UP000006798">
    <property type="component" value="Chromosome 1"/>
</dbReference>
<dbReference type="GO" id="GO:0009306">
    <property type="term" value="P:protein secretion"/>
    <property type="evidence" value="ECO:0007669"/>
    <property type="project" value="InterPro"/>
</dbReference>
<dbReference type="GeneID" id="34309361"/>
<evidence type="ECO:0000256" key="6">
    <source>
        <dbReference type="SAM" id="Phobius"/>
    </source>
</evidence>
<dbReference type="EMBL" id="CP002877">
    <property type="protein sequence ID" value="AEI78218.1"/>
    <property type="molecule type" value="Genomic_DNA"/>
</dbReference>
<reference evidence="8 9" key="1">
    <citation type="journal article" date="2011" name="J. Bacteriol.">
        <title>Complete genome sequence of the type strain Cupriavidus necator N-1.</title>
        <authorList>
            <person name="Poehlein A."/>
            <person name="Kusian B."/>
            <person name="Friedrich B."/>
            <person name="Daniel R."/>
            <person name="Bowien B."/>
        </authorList>
    </citation>
    <scope>NUCLEOTIDE SEQUENCE [LARGE SCALE GENOMIC DNA]</scope>
    <source>
        <strain evidence="9">ATCC 43291 / DSM 13513 / CCUG 52238 / LMG 8453 / N-1</strain>
    </source>
</reference>
<dbReference type="GO" id="GO:0005886">
    <property type="term" value="C:plasma membrane"/>
    <property type="evidence" value="ECO:0007669"/>
    <property type="project" value="InterPro"/>
</dbReference>
<keyword evidence="3 6" id="KW-1133">Transmembrane helix</keyword>
<evidence type="ECO:0000256" key="2">
    <source>
        <dbReference type="ARBA" id="ARBA00022692"/>
    </source>
</evidence>
<sequence length="1382" mass="144445">MSAHDLPSVPGGDSARTPTPPAPRKRRRLWRVLAWLAGILLLLMVALVAAGVAALHTETGTRHLWTLATRLSAGMLSGRLEGGTVTHGLRLRDVVFASGQTRVAVDRVDGNWALNWQARRLHVQWLRIGKAEVKLGPSEPSTEPMQKPTSLELPLAIDVDSLTLERLSLLQGTAPTAEPMVFSNLAGALHSDGQRHRVSVDKLETPYGKLAANAQLGARAPFALSAEALLESSWQDEAFAVNATAKGNLDALRAELQASGDRIHLRAGADLTPFGKVPFTHLLVDGDRINPRLFSPSAPQANLTVHAELRPVGGVAAGAGAQAASAVAASAPPAASGVSASAPAAAPAPAPLAVAGDIAIHNLEAGPLDKERLPVQSVRAHVELSEMAQAVSDLRVALAGKAEIAGGGSLRGGRGGFDLDVRRLDPAALHGSLTSASLSGPVVVRMEPGRQSVALDLSGGPLKLFADASIDAEAVTLATLRAAVGPGLLTAEGKLGLKDKQPFSFKGKLASFDPSRLAKVAAGRINADFTATGEIAPELGVALDFAVHESEYAGLPMTGGGKVRLAGERLLPSEASLSMAGNQANLRGSFGARGDALKLAVDAPQLERLKFGVAGKLKLDATITGTLKKPEVVADYNAQALEVGPHKVASASGRAEVRGGLDGPLSVQLAARDYRGPQASLSTLDATLNGTQANHTFDVKATGSLNKRPLQLALAGQGAWKGKEGWNGTIRTLEERSTVNLRLAAPTQLLVADQRVRLGAARLLLDRATLAIDSLDWDHGRIRSAGSLDGLQVGHVLELMETITGEKPPVRSDLVIDGRWNLALAETATGFAELRRRSGDLSVNAGRGFTTLGLGETSLRAEAGGNRIALRGGMVSGRIGKVVVDASAGLVQEQGLQTVGPASTLGGTVTVDVPRLKSLEALTGPQYAFDGKLAAAMRLAGTVGAPLLTGTVDGDNLAVTLYDLGLRLTDGTVRVVLDQNTVELKHVEFHGGDGKITATGSVKLGEADPNLTGKIVADKLQLFASPERTLVVSGDATIANENKQVVIRGKIRVDRGLFDLPKAGAPVLGDDVVVIRRKDQRAVKTAATPAPETKPASKFSPVIDLTVDLGNNFRFRGAGADLLLAGQMGVKSEPLAPMKATGTVRVTEGTYEAFGRKLDIERGVINFNGPIDNPNMNIRAMRRNQEVEAGVEVTGTVRLPRVRLVSEPNVPEEDKLSWLMFGYGAESAGAGQQRQLGGAALGGAALGMIGGKAGKGIVQHFGIDEFSIGPSTAGLNDQQVVSMGKAISDRMSVGYEQSLTSASNVVKLTWQFSRRWSLIAKGGSINGLSVLFNRRFDSWANLFSGTSGRSDTRRSQQDESQPTSPDSAAQAASAAVAEPVRR</sequence>
<comment type="subcellular location">
    <subcellularLocation>
        <location evidence="1">Membrane</location>
        <topology evidence="1">Single-pass membrane protein</topology>
    </subcellularLocation>
</comment>
<name>G0EUH1_CUPNN</name>
<evidence type="ECO:0000313" key="8">
    <source>
        <dbReference type="EMBL" id="AEI78218.1"/>
    </source>
</evidence>
<dbReference type="KEGG" id="cnc:CNE_1c29050"/>
<dbReference type="HOGENOM" id="CLU_002338_3_0_4"/>
<organism evidence="8 9">
    <name type="scientific">Cupriavidus necator (strain ATCC 43291 / DSM 13513 / CCUG 52238 / LMG 8453 / N-1)</name>
    <name type="common">Ralstonia eutropha</name>
    <dbReference type="NCBI Taxonomy" id="1042878"/>
    <lineage>
        <taxon>Bacteria</taxon>
        <taxon>Pseudomonadati</taxon>
        <taxon>Pseudomonadota</taxon>
        <taxon>Betaproteobacteria</taxon>
        <taxon>Burkholderiales</taxon>
        <taxon>Burkholderiaceae</taxon>
        <taxon>Cupriavidus</taxon>
    </lineage>
</organism>
<feature type="transmembrane region" description="Helical" evidence="6">
    <location>
        <begin position="32"/>
        <end position="55"/>
    </location>
</feature>
<gene>
    <name evidence="8" type="primary">grsT</name>
    <name evidence="8" type="ordered locus">CNE_1c29050</name>
</gene>
<proteinExistence type="predicted"/>
<accession>G0EUH1</accession>
<keyword evidence="4 6" id="KW-0472">Membrane</keyword>
<dbReference type="InterPro" id="IPR007452">
    <property type="entry name" value="TamB_C"/>
</dbReference>
<feature type="domain" description="Translocation and assembly module TamB C-terminal" evidence="7">
    <location>
        <begin position="991"/>
        <end position="1336"/>
    </location>
</feature>
<dbReference type="PANTHER" id="PTHR36985">
    <property type="entry name" value="TRANSLOCATION AND ASSEMBLY MODULE SUBUNIT TAMB"/>
    <property type="match status" value="1"/>
</dbReference>
<feature type="region of interest" description="Disordered" evidence="5">
    <location>
        <begin position="1345"/>
        <end position="1382"/>
    </location>
</feature>
<dbReference type="Pfam" id="PF04357">
    <property type="entry name" value="TamB"/>
    <property type="match status" value="1"/>
</dbReference>
<protein>
    <submittedName>
        <fullName evidence="8">Gramicidin S biosynthesis protein GrsT</fullName>
    </submittedName>
</protein>
<evidence type="ECO:0000313" key="9">
    <source>
        <dbReference type="Proteomes" id="UP000006798"/>
    </source>
</evidence>
<evidence type="ECO:0000259" key="7">
    <source>
        <dbReference type="Pfam" id="PF04357"/>
    </source>
</evidence>
<evidence type="ECO:0000256" key="3">
    <source>
        <dbReference type="ARBA" id="ARBA00022989"/>
    </source>
</evidence>
<dbReference type="GO" id="GO:0097347">
    <property type="term" value="C:TAM protein secretion complex"/>
    <property type="evidence" value="ECO:0007669"/>
    <property type="project" value="TreeGrafter"/>
</dbReference>
<evidence type="ECO:0000256" key="5">
    <source>
        <dbReference type="SAM" id="MobiDB-lite"/>
    </source>
</evidence>
<feature type="region of interest" description="Disordered" evidence="5">
    <location>
        <begin position="1"/>
        <end position="23"/>
    </location>
</feature>
<feature type="compositionally biased region" description="Low complexity" evidence="5">
    <location>
        <begin position="1367"/>
        <end position="1382"/>
    </location>
</feature>
<dbReference type="RefSeq" id="WP_013957791.1">
    <property type="nucleotide sequence ID" value="NC_015726.1"/>
</dbReference>
<keyword evidence="2 6" id="KW-0812">Transmembrane</keyword>